<reference evidence="1 2" key="1">
    <citation type="journal article" date="2016" name="Nat. Commun.">
        <title>Thousands of microbial genomes shed light on interconnected biogeochemical processes in an aquifer system.</title>
        <authorList>
            <person name="Anantharaman K."/>
            <person name="Brown C.T."/>
            <person name="Hug L.A."/>
            <person name="Sharon I."/>
            <person name="Castelle C.J."/>
            <person name="Probst A.J."/>
            <person name="Thomas B.C."/>
            <person name="Singh A."/>
            <person name="Wilkins M.J."/>
            <person name="Karaoz U."/>
            <person name="Brodie E.L."/>
            <person name="Williams K.H."/>
            <person name="Hubbard S.S."/>
            <person name="Banfield J.F."/>
        </authorList>
    </citation>
    <scope>NUCLEOTIDE SEQUENCE [LARGE SCALE GENOMIC DNA]</scope>
</reference>
<protein>
    <recommendedName>
        <fullName evidence="3">Haloacid dehalogenase</fullName>
    </recommendedName>
</protein>
<dbReference type="AlphaFoldDB" id="A0A1F7V711"/>
<gene>
    <name evidence="1" type="ORF">A3I41_01975</name>
</gene>
<comment type="caution">
    <text evidence="1">The sequence shown here is derived from an EMBL/GenBank/DDBJ whole genome shotgun (WGS) entry which is preliminary data.</text>
</comment>
<organism evidence="1 2">
    <name type="scientific">Candidatus Uhrbacteria bacterium RIFCSPLOWO2_02_FULL_48_18</name>
    <dbReference type="NCBI Taxonomy" id="1802408"/>
    <lineage>
        <taxon>Bacteria</taxon>
        <taxon>Candidatus Uhriibacteriota</taxon>
    </lineage>
</organism>
<sequence length="223" mass="24908">MHLVCDFDSTLFNTEKIWSEWLEILVGLGVDREVAIKQMGILNAIGWTHRAHALMCGISESEVDTLVQNFLVHAQSIGSSLVYDDVVPFFEKHRPPHTFSILTYGNAEYQRSKIASTGLNDYFDTIRIAGPNNLKVTVLREMLSETPSFIRRGLGGGQVMGQGEVCPIAFVDDSPNELNPIVDAGLPIQLYRIVRPGAKHDYAHERDDVAWKRIGSIGEIEIE</sequence>
<dbReference type="Gene3D" id="3.40.50.1000">
    <property type="entry name" value="HAD superfamily/HAD-like"/>
    <property type="match status" value="1"/>
</dbReference>
<evidence type="ECO:0008006" key="3">
    <source>
        <dbReference type="Google" id="ProtNLM"/>
    </source>
</evidence>
<proteinExistence type="predicted"/>
<dbReference type="SUPFAM" id="SSF56784">
    <property type="entry name" value="HAD-like"/>
    <property type="match status" value="1"/>
</dbReference>
<dbReference type="InterPro" id="IPR023214">
    <property type="entry name" value="HAD_sf"/>
</dbReference>
<name>A0A1F7V711_9BACT</name>
<evidence type="ECO:0000313" key="2">
    <source>
        <dbReference type="Proteomes" id="UP000176593"/>
    </source>
</evidence>
<dbReference type="Proteomes" id="UP000176593">
    <property type="component" value="Unassembled WGS sequence"/>
</dbReference>
<dbReference type="EMBL" id="MGEQ01000010">
    <property type="protein sequence ID" value="OGL86309.1"/>
    <property type="molecule type" value="Genomic_DNA"/>
</dbReference>
<evidence type="ECO:0000313" key="1">
    <source>
        <dbReference type="EMBL" id="OGL86309.1"/>
    </source>
</evidence>
<accession>A0A1F7V711</accession>
<dbReference type="InterPro" id="IPR036412">
    <property type="entry name" value="HAD-like_sf"/>
</dbReference>